<proteinExistence type="predicted"/>
<comment type="caution">
    <text evidence="1">The sequence shown here is derived from an EMBL/GenBank/DDBJ whole genome shotgun (WGS) entry which is preliminary data.</text>
</comment>
<dbReference type="RefSeq" id="XP_007767452.1">
    <property type="nucleotide sequence ID" value="XM_007769262.1"/>
</dbReference>
<dbReference type="EMBL" id="JH711577">
    <property type="protein sequence ID" value="EIW81665.1"/>
    <property type="molecule type" value="Genomic_DNA"/>
</dbReference>
<evidence type="ECO:0000313" key="2">
    <source>
        <dbReference type="Proteomes" id="UP000053558"/>
    </source>
</evidence>
<dbReference type="Proteomes" id="UP000053558">
    <property type="component" value="Unassembled WGS sequence"/>
</dbReference>
<keyword evidence="2" id="KW-1185">Reference proteome</keyword>
<protein>
    <submittedName>
        <fullName evidence="1">Uncharacterized protein</fullName>
    </submittedName>
</protein>
<evidence type="ECO:0000313" key="1">
    <source>
        <dbReference type="EMBL" id="EIW81665.1"/>
    </source>
</evidence>
<organism evidence="1 2">
    <name type="scientific">Coniophora puteana (strain RWD-64-598)</name>
    <name type="common">Brown rot fungus</name>
    <dbReference type="NCBI Taxonomy" id="741705"/>
    <lineage>
        <taxon>Eukaryota</taxon>
        <taxon>Fungi</taxon>
        <taxon>Dikarya</taxon>
        <taxon>Basidiomycota</taxon>
        <taxon>Agaricomycotina</taxon>
        <taxon>Agaricomycetes</taxon>
        <taxon>Agaricomycetidae</taxon>
        <taxon>Boletales</taxon>
        <taxon>Coniophorineae</taxon>
        <taxon>Coniophoraceae</taxon>
        <taxon>Coniophora</taxon>
    </lineage>
</organism>
<dbReference type="GeneID" id="19208989"/>
<gene>
    <name evidence="1" type="ORF">CONPUDRAFT_72088</name>
</gene>
<reference evidence="2" key="1">
    <citation type="journal article" date="2012" name="Science">
        <title>The Paleozoic origin of enzymatic lignin decomposition reconstructed from 31 fungal genomes.</title>
        <authorList>
            <person name="Floudas D."/>
            <person name="Binder M."/>
            <person name="Riley R."/>
            <person name="Barry K."/>
            <person name="Blanchette R.A."/>
            <person name="Henrissat B."/>
            <person name="Martinez A.T."/>
            <person name="Otillar R."/>
            <person name="Spatafora J.W."/>
            <person name="Yadav J.S."/>
            <person name="Aerts A."/>
            <person name="Benoit I."/>
            <person name="Boyd A."/>
            <person name="Carlson A."/>
            <person name="Copeland A."/>
            <person name="Coutinho P.M."/>
            <person name="de Vries R.P."/>
            <person name="Ferreira P."/>
            <person name="Findley K."/>
            <person name="Foster B."/>
            <person name="Gaskell J."/>
            <person name="Glotzer D."/>
            <person name="Gorecki P."/>
            <person name="Heitman J."/>
            <person name="Hesse C."/>
            <person name="Hori C."/>
            <person name="Igarashi K."/>
            <person name="Jurgens J.A."/>
            <person name="Kallen N."/>
            <person name="Kersten P."/>
            <person name="Kohler A."/>
            <person name="Kuees U."/>
            <person name="Kumar T.K.A."/>
            <person name="Kuo A."/>
            <person name="LaButti K."/>
            <person name="Larrondo L.F."/>
            <person name="Lindquist E."/>
            <person name="Ling A."/>
            <person name="Lombard V."/>
            <person name="Lucas S."/>
            <person name="Lundell T."/>
            <person name="Martin R."/>
            <person name="McLaughlin D.J."/>
            <person name="Morgenstern I."/>
            <person name="Morin E."/>
            <person name="Murat C."/>
            <person name="Nagy L.G."/>
            <person name="Nolan M."/>
            <person name="Ohm R.A."/>
            <person name="Patyshakuliyeva A."/>
            <person name="Rokas A."/>
            <person name="Ruiz-Duenas F.J."/>
            <person name="Sabat G."/>
            <person name="Salamov A."/>
            <person name="Samejima M."/>
            <person name="Schmutz J."/>
            <person name="Slot J.C."/>
            <person name="St John F."/>
            <person name="Stenlid J."/>
            <person name="Sun H."/>
            <person name="Sun S."/>
            <person name="Syed K."/>
            <person name="Tsang A."/>
            <person name="Wiebenga A."/>
            <person name="Young D."/>
            <person name="Pisabarro A."/>
            <person name="Eastwood D.C."/>
            <person name="Martin F."/>
            <person name="Cullen D."/>
            <person name="Grigoriev I.V."/>
            <person name="Hibbett D.S."/>
        </authorList>
    </citation>
    <scope>NUCLEOTIDE SEQUENCE [LARGE SCALE GENOMIC DNA]</scope>
    <source>
        <strain evidence="2">RWD-64-598 SS2</strain>
    </source>
</reference>
<dbReference type="KEGG" id="cput:CONPUDRAFT_72088"/>
<sequence length="137" mass="14854">MLYQHVAGAWSTVLEYVLALERLLGLGDFTERSVAGYIPTDEGRTSSLRCWSLPLASTGLPLCPSDSRSDRALPPTRTNLNGLAGRIRGGEIWSNAVPFVSQLEWAVGAVPGGNGEPISLEKSRVKQTNMNRYVLVP</sequence>
<name>A0A5M3MSM8_CONPW</name>
<dbReference type="AlphaFoldDB" id="A0A5M3MSM8"/>
<accession>A0A5M3MSM8</accession>